<dbReference type="PROSITE" id="PS51750">
    <property type="entry name" value="BRO_N"/>
    <property type="match status" value="1"/>
</dbReference>
<dbReference type="EMBL" id="QFQS01000034">
    <property type="protein sequence ID" value="PZQ94287.1"/>
    <property type="molecule type" value="Genomic_DNA"/>
</dbReference>
<evidence type="ECO:0000313" key="2">
    <source>
        <dbReference type="EMBL" id="PZQ94287.1"/>
    </source>
</evidence>
<dbReference type="SMART" id="SM01040">
    <property type="entry name" value="Bro-N"/>
    <property type="match status" value="1"/>
</dbReference>
<evidence type="ECO:0000313" key="3">
    <source>
        <dbReference type="Proteomes" id="UP000248975"/>
    </source>
</evidence>
<dbReference type="AlphaFoldDB" id="A0A2W5TF73"/>
<dbReference type="InterPro" id="IPR003497">
    <property type="entry name" value="BRO_N_domain"/>
</dbReference>
<protein>
    <submittedName>
        <fullName evidence="2">Phage antirepressor</fullName>
    </submittedName>
</protein>
<feature type="domain" description="Bro-N" evidence="1">
    <location>
        <begin position="32"/>
        <end position="124"/>
    </location>
</feature>
<proteinExistence type="predicted"/>
<reference evidence="2 3" key="1">
    <citation type="submission" date="2017-08" db="EMBL/GenBank/DDBJ databases">
        <title>Infants hospitalized years apart are colonized by the same room-sourced microbial strains.</title>
        <authorList>
            <person name="Brooks B."/>
            <person name="Olm M.R."/>
            <person name="Firek B.A."/>
            <person name="Baker R."/>
            <person name="Thomas B.C."/>
            <person name="Morowitz M.J."/>
            <person name="Banfield J.F."/>
        </authorList>
    </citation>
    <scope>NUCLEOTIDE SEQUENCE [LARGE SCALE GENOMIC DNA]</scope>
    <source>
        <strain evidence="2">S2_003_000_R2_11</strain>
    </source>
</reference>
<name>A0A2W5TF73_CERSP</name>
<accession>A0A2W5TF73</accession>
<organism evidence="2 3">
    <name type="scientific">Cereibacter sphaeroides</name>
    <name type="common">Rhodobacter sphaeroides</name>
    <dbReference type="NCBI Taxonomy" id="1063"/>
    <lineage>
        <taxon>Bacteria</taxon>
        <taxon>Pseudomonadati</taxon>
        <taxon>Pseudomonadota</taxon>
        <taxon>Alphaproteobacteria</taxon>
        <taxon>Rhodobacterales</taxon>
        <taxon>Paracoccaceae</taxon>
        <taxon>Cereibacter</taxon>
    </lineage>
</organism>
<sequence>MAGRAGRPSGLPGYDCRFANPARLRHPIRCFNRSLRGVLIDNQPWLVARELGYLIRERVESYVLRLDDDLFREARLATGSGEEDVLLVNDYGVFHVLQRFRDPEHRPLRRWITGHVLPMLRDQGVVPAGSPRRLLAQGDGWPMAVLDWQGEYWVTVDSVPKLMAQERRGKLGWWRRL</sequence>
<dbReference type="Proteomes" id="UP000248975">
    <property type="component" value="Unassembled WGS sequence"/>
</dbReference>
<gene>
    <name evidence="2" type="ORF">DI533_22530</name>
</gene>
<dbReference type="Pfam" id="PF02498">
    <property type="entry name" value="Bro-N"/>
    <property type="match status" value="1"/>
</dbReference>
<evidence type="ECO:0000259" key="1">
    <source>
        <dbReference type="PROSITE" id="PS51750"/>
    </source>
</evidence>
<comment type="caution">
    <text evidence="2">The sequence shown here is derived from an EMBL/GenBank/DDBJ whole genome shotgun (WGS) entry which is preliminary data.</text>
</comment>